<reference evidence="2 3" key="1">
    <citation type="submission" date="2016-04" db="EMBL/GenBank/DDBJ databases">
        <title>Draft genome of Fonsecaea erecta CBS 125763.</title>
        <authorList>
            <person name="Weiss V.A."/>
            <person name="Vicente V.A."/>
            <person name="Raittz R.T."/>
            <person name="Moreno L.F."/>
            <person name="De Souza E.M."/>
            <person name="Pedrosa F.O."/>
            <person name="Steffens M.B."/>
            <person name="Faoro H."/>
            <person name="Tadra-Sfeir M.Z."/>
            <person name="Najafzadeh M.J."/>
            <person name="Felipe M.S."/>
            <person name="Teixeira M."/>
            <person name="Sun J."/>
            <person name="Xi L."/>
            <person name="Gomes R."/>
            <person name="De Azevedo C.M."/>
            <person name="Salgado C.G."/>
            <person name="Da Silva M.B."/>
            <person name="Nascimento M.F."/>
            <person name="Queiroz-Telles F."/>
            <person name="Attili D.S."/>
            <person name="Gorbushina A."/>
        </authorList>
    </citation>
    <scope>NUCLEOTIDE SEQUENCE [LARGE SCALE GENOMIC DNA]</scope>
    <source>
        <strain evidence="2 3">CBS 125763</strain>
    </source>
</reference>
<dbReference type="OrthoDB" id="10303997at2759"/>
<feature type="compositionally biased region" description="Basic and acidic residues" evidence="1">
    <location>
        <begin position="124"/>
        <end position="139"/>
    </location>
</feature>
<evidence type="ECO:0000256" key="1">
    <source>
        <dbReference type="SAM" id="MobiDB-lite"/>
    </source>
</evidence>
<comment type="caution">
    <text evidence="2">The sequence shown here is derived from an EMBL/GenBank/DDBJ whole genome shotgun (WGS) entry which is preliminary data.</text>
</comment>
<protein>
    <submittedName>
        <fullName evidence="2">Uncharacterized protein</fullName>
    </submittedName>
</protein>
<dbReference type="RefSeq" id="XP_018693886.1">
    <property type="nucleotide sequence ID" value="XM_018837033.1"/>
</dbReference>
<keyword evidence="3" id="KW-1185">Reference proteome</keyword>
<dbReference type="EMBL" id="LVYI01000004">
    <property type="protein sequence ID" value="OAP60519.1"/>
    <property type="molecule type" value="Genomic_DNA"/>
</dbReference>
<gene>
    <name evidence="2" type="ORF">AYL99_05521</name>
</gene>
<proteinExistence type="predicted"/>
<organism evidence="2 3">
    <name type="scientific">Fonsecaea erecta</name>
    <dbReference type="NCBI Taxonomy" id="1367422"/>
    <lineage>
        <taxon>Eukaryota</taxon>
        <taxon>Fungi</taxon>
        <taxon>Dikarya</taxon>
        <taxon>Ascomycota</taxon>
        <taxon>Pezizomycotina</taxon>
        <taxon>Eurotiomycetes</taxon>
        <taxon>Chaetothyriomycetidae</taxon>
        <taxon>Chaetothyriales</taxon>
        <taxon>Herpotrichiellaceae</taxon>
        <taxon>Fonsecaea</taxon>
    </lineage>
</organism>
<feature type="compositionally biased region" description="Basic residues" evidence="1">
    <location>
        <begin position="143"/>
        <end position="153"/>
    </location>
</feature>
<dbReference type="Proteomes" id="UP000078343">
    <property type="component" value="Unassembled WGS sequence"/>
</dbReference>
<dbReference type="GeneID" id="30009689"/>
<evidence type="ECO:0000313" key="3">
    <source>
        <dbReference type="Proteomes" id="UP000078343"/>
    </source>
</evidence>
<sequence length="153" mass="17125">MTDIALLDAVLSEVTAEVINTVLRRNPVTTTLFNLGESCIDQPYCNHLYTTFNPAKDPTGYAAWYQRSVVNGRADEVKVEVILLAKGKAGDEDNVMFERELTDAGKGGEPAKSTLAPYIRLRKTKEVQRTTPSLEERMSTRTKTTKRKTTTQR</sequence>
<feature type="region of interest" description="Disordered" evidence="1">
    <location>
        <begin position="102"/>
        <end position="153"/>
    </location>
</feature>
<accession>A0A178ZL48</accession>
<evidence type="ECO:0000313" key="2">
    <source>
        <dbReference type="EMBL" id="OAP60519.1"/>
    </source>
</evidence>
<name>A0A178ZL48_9EURO</name>
<dbReference type="AlphaFoldDB" id="A0A178ZL48"/>